<dbReference type="Proteomes" id="UP000077786">
    <property type="component" value="Unassembled WGS sequence"/>
</dbReference>
<keyword evidence="5" id="KW-0325">Glycoprotein</keyword>
<evidence type="ECO:0000313" key="7">
    <source>
        <dbReference type="EMBL" id="OAJ67692.1"/>
    </source>
</evidence>
<dbReference type="InterPro" id="IPR001563">
    <property type="entry name" value="Peptidase_S10"/>
</dbReference>
<comment type="caution">
    <text evidence="7">The sequence shown here is derived from an EMBL/GenBank/DDBJ whole genome shotgun (WGS) entry which is preliminary data.</text>
</comment>
<dbReference type="OrthoDB" id="9770107at2"/>
<dbReference type="PANTHER" id="PTHR11802:SF3">
    <property type="entry name" value="RETINOID-INDUCIBLE SERINE CARBOXYPEPTIDASE"/>
    <property type="match status" value="1"/>
</dbReference>
<accession>A0A1B6VKE6</accession>
<proteinExistence type="predicted"/>
<dbReference type="SUPFAM" id="SSF53474">
    <property type="entry name" value="alpha/beta-Hydrolases"/>
    <property type="match status" value="1"/>
</dbReference>
<name>A0A1B6VKE6_9PROT</name>
<evidence type="ECO:0000256" key="1">
    <source>
        <dbReference type="ARBA" id="ARBA00022645"/>
    </source>
</evidence>
<dbReference type="EMBL" id="LUTU01000007">
    <property type="protein sequence ID" value="OAJ67692.1"/>
    <property type="molecule type" value="Genomic_DNA"/>
</dbReference>
<dbReference type="AlphaFoldDB" id="A0A1B6VKE6"/>
<keyword evidence="2" id="KW-0645">Protease</keyword>
<evidence type="ECO:0000256" key="5">
    <source>
        <dbReference type="ARBA" id="ARBA00023180"/>
    </source>
</evidence>
<dbReference type="GO" id="GO:0004185">
    <property type="term" value="F:serine-type carboxypeptidase activity"/>
    <property type="evidence" value="ECO:0007669"/>
    <property type="project" value="InterPro"/>
</dbReference>
<evidence type="ECO:0000256" key="4">
    <source>
        <dbReference type="ARBA" id="ARBA00022801"/>
    </source>
</evidence>
<evidence type="ECO:0000313" key="8">
    <source>
        <dbReference type="Proteomes" id="UP000077786"/>
    </source>
</evidence>
<keyword evidence="1" id="KW-0121">Carboxypeptidase</keyword>
<dbReference type="PANTHER" id="PTHR11802">
    <property type="entry name" value="SERINE PROTEASE FAMILY S10 SERINE CARBOXYPEPTIDASE"/>
    <property type="match status" value="1"/>
</dbReference>
<dbReference type="RefSeq" id="WP_064274488.1">
    <property type="nucleotide sequence ID" value="NZ_JAERLJ010000012.1"/>
</dbReference>
<protein>
    <submittedName>
        <fullName evidence="7">Peptidase S10</fullName>
    </submittedName>
</protein>
<feature type="signal peptide" evidence="6">
    <location>
        <begin position="1"/>
        <end position="25"/>
    </location>
</feature>
<dbReference type="Gene3D" id="3.40.50.1820">
    <property type="entry name" value="alpha/beta hydrolase"/>
    <property type="match status" value="1"/>
</dbReference>
<dbReference type="InterPro" id="IPR029058">
    <property type="entry name" value="AB_hydrolase_fold"/>
</dbReference>
<evidence type="ECO:0000256" key="6">
    <source>
        <dbReference type="SAM" id="SignalP"/>
    </source>
</evidence>
<sequence>MRSGILTRSFLAVSLLAATCLTAHAEAPVSDNVKQAETASQFLTTPQKVVSDGAVTIRGQHIPYQAVTGTLIVHAQGWDDSDTGPSDPKAEKKNPDAVASIFYVAYFKKGAHAENRPITFVYNGGPGSSSVWMHMGAFGPHRIVTADDSHTAAAPYKLIDNNDSPLDATDLVFIDAPGTGFGRLVGKDKEKAFYGTDPDAAAFTDFIAQFLTRFGRYNSPKYLFGESYGTTRSAIVANQLASEKGIDLNGVMLLSQILDYDNSIDNVKSNPSVDQPYVLALPSFAATAWYHHKLPAQPKDLKTFLSEVEHFALTDYTSALQDGTAISDEKLEQTAQKLHQYTGLPVDYLKKADLRVSGGEFAKTLLGDDGMDTGRLDSRFSGPAIDPLAQTPDYDPQFAAMQSAYVSAFNDYARNTLHYGTNPAFNDGYEEYKVSAHSIGKWAFVHKQPGAGRPAKGAPNVLPDLASAMKQNPSLKIMLNQGYYDLGTPFFEGIYEMQHLPIPHKLASNIEIHQYESGHMVYAHAPALTELHDNVVNFINKTHG</sequence>
<gene>
    <name evidence="7" type="ORF">A0123_01734</name>
</gene>
<dbReference type="GO" id="GO:0006508">
    <property type="term" value="P:proteolysis"/>
    <property type="evidence" value="ECO:0007669"/>
    <property type="project" value="UniProtKB-KW"/>
</dbReference>
<keyword evidence="4" id="KW-0378">Hydrolase</keyword>
<dbReference type="PATRIC" id="fig|38307.3.peg.1788"/>
<evidence type="ECO:0000256" key="3">
    <source>
        <dbReference type="ARBA" id="ARBA00022729"/>
    </source>
</evidence>
<reference evidence="7 8" key="1">
    <citation type="submission" date="2016-03" db="EMBL/GenBank/DDBJ databases">
        <title>Draft genome sequence of Gluconobacter cerinus strain CECT 9110.</title>
        <authorList>
            <person name="Sainz F."/>
            <person name="Mas A."/>
            <person name="Torija M.J."/>
        </authorList>
    </citation>
    <scope>NUCLEOTIDE SEQUENCE [LARGE SCALE GENOMIC DNA]</scope>
    <source>
        <strain evidence="7 8">CECT 9110</strain>
    </source>
</reference>
<keyword evidence="3 6" id="KW-0732">Signal</keyword>
<dbReference type="Pfam" id="PF00450">
    <property type="entry name" value="Peptidase_S10"/>
    <property type="match status" value="1"/>
</dbReference>
<evidence type="ECO:0000256" key="2">
    <source>
        <dbReference type="ARBA" id="ARBA00022670"/>
    </source>
</evidence>
<feature type="chain" id="PRO_5008590075" evidence="6">
    <location>
        <begin position="26"/>
        <end position="544"/>
    </location>
</feature>
<organism evidence="7 8">
    <name type="scientific">Gluconobacter cerinus</name>
    <dbReference type="NCBI Taxonomy" id="38307"/>
    <lineage>
        <taxon>Bacteria</taxon>
        <taxon>Pseudomonadati</taxon>
        <taxon>Pseudomonadota</taxon>
        <taxon>Alphaproteobacteria</taxon>
        <taxon>Acetobacterales</taxon>
        <taxon>Acetobacteraceae</taxon>
        <taxon>Gluconobacter</taxon>
    </lineage>
</organism>